<organism evidence="2 3">
    <name type="scientific">Gimesia aquarii</name>
    <dbReference type="NCBI Taxonomy" id="2527964"/>
    <lineage>
        <taxon>Bacteria</taxon>
        <taxon>Pseudomonadati</taxon>
        <taxon>Planctomycetota</taxon>
        <taxon>Planctomycetia</taxon>
        <taxon>Planctomycetales</taxon>
        <taxon>Planctomycetaceae</taxon>
        <taxon>Gimesia</taxon>
    </lineage>
</organism>
<keyword evidence="1" id="KW-1133">Transmembrane helix</keyword>
<evidence type="ECO:0000313" key="2">
    <source>
        <dbReference type="EMBL" id="QDT96823.1"/>
    </source>
</evidence>
<evidence type="ECO:0000256" key="1">
    <source>
        <dbReference type="SAM" id="Phobius"/>
    </source>
</evidence>
<gene>
    <name evidence="2" type="ORF">V144x_22810</name>
</gene>
<reference evidence="2 3" key="1">
    <citation type="submission" date="2019-03" db="EMBL/GenBank/DDBJ databases">
        <title>Deep-cultivation of Planctomycetes and their phenomic and genomic characterization uncovers novel biology.</title>
        <authorList>
            <person name="Wiegand S."/>
            <person name="Jogler M."/>
            <person name="Boedeker C."/>
            <person name="Pinto D."/>
            <person name="Vollmers J."/>
            <person name="Rivas-Marin E."/>
            <person name="Kohn T."/>
            <person name="Peeters S.H."/>
            <person name="Heuer A."/>
            <person name="Rast P."/>
            <person name="Oberbeckmann S."/>
            <person name="Bunk B."/>
            <person name="Jeske O."/>
            <person name="Meyerdierks A."/>
            <person name="Storesund J.E."/>
            <person name="Kallscheuer N."/>
            <person name="Luecker S."/>
            <person name="Lage O.M."/>
            <person name="Pohl T."/>
            <person name="Merkel B.J."/>
            <person name="Hornburger P."/>
            <person name="Mueller R.-W."/>
            <person name="Bruemmer F."/>
            <person name="Labrenz M."/>
            <person name="Spormann A.M."/>
            <person name="Op den Camp H."/>
            <person name="Overmann J."/>
            <person name="Amann R."/>
            <person name="Jetten M.S.M."/>
            <person name="Mascher T."/>
            <person name="Medema M.H."/>
            <person name="Devos D.P."/>
            <person name="Kaster A.-K."/>
            <person name="Ovreas L."/>
            <person name="Rohde M."/>
            <person name="Galperin M.Y."/>
            <person name="Jogler C."/>
        </authorList>
    </citation>
    <scope>NUCLEOTIDE SEQUENCE [LARGE SCALE GENOMIC DNA]</scope>
    <source>
        <strain evidence="2 3">V144</strain>
    </source>
</reference>
<dbReference type="EMBL" id="CP037920">
    <property type="protein sequence ID" value="QDT96823.1"/>
    <property type="molecule type" value="Genomic_DNA"/>
</dbReference>
<dbReference type="Proteomes" id="UP000318704">
    <property type="component" value="Chromosome"/>
</dbReference>
<sequence>MNLVKSSSEFLVQSYNQIRNSCALSGRHILALCLILLLLGLVGCSYFYDLHLEGELLSGPAKTPVSGATVTLYSGTHDYGSCTTDKEGKWELTESIHDSAFRKDRDGKYRLHVNAGSSLRIRIITNKKAYIFPCPRVAIPESGSDIYAFVLTVLEVEPELQQGNVEKEIEP</sequence>
<protein>
    <recommendedName>
        <fullName evidence="4">Carboxypeptidase regulatory-like domain-containing protein</fullName>
    </recommendedName>
</protein>
<dbReference type="KEGG" id="gaw:V144x_22810"/>
<evidence type="ECO:0000313" key="3">
    <source>
        <dbReference type="Proteomes" id="UP000318704"/>
    </source>
</evidence>
<feature type="transmembrane region" description="Helical" evidence="1">
    <location>
        <begin position="29"/>
        <end position="48"/>
    </location>
</feature>
<proteinExistence type="predicted"/>
<keyword evidence="1" id="KW-0812">Transmembrane</keyword>
<dbReference type="AlphaFoldDB" id="A0A517VUZ7"/>
<dbReference type="RefSeq" id="WP_144985222.1">
    <property type="nucleotide sequence ID" value="NZ_CP037920.1"/>
</dbReference>
<evidence type="ECO:0008006" key="4">
    <source>
        <dbReference type="Google" id="ProtNLM"/>
    </source>
</evidence>
<accession>A0A517VUZ7</accession>
<keyword evidence="1" id="KW-0472">Membrane</keyword>
<name>A0A517VUZ7_9PLAN</name>